<keyword evidence="2 3" id="KW-0802">TPR repeat</keyword>
<dbReference type="PANTHER" id="PTHR44943:SF8">
    <property type="entry name" value="TPR REPEAT-CONTAINING PROTEIN MJ0263"/>
    <property type="match status" value="1"/>
</dbReference>
<dbReference type="InterPro" id="IPR019734">
    <property type="entry name" value="TPR_rpt"/>
</dbReference>
<dbReference type="InterPro" id="IPR011990">
    <property type="entry name" value="TPR-like_helical_dom_sf"/>
</dbReference>
<evidence type="ECO:0000313" key="5">
    <source>
        <dbReference type="EMBL" id="UYP47213.1"/>
    </source>
</evidence>
<evidence type="ECO:0008006" key="7">
    <source>
        <dbReference type="Google" id="ProtNLM"/>
    </source>
</evidence>
<dbReference type="PANTHER" id="PTHR44943">
    <property type="entry name" value="CELLULOSE SYNTHASE OPERON PROTEIN C"/>
    <property type="match status" value="1"/>
</dbReference>
<keyword evidence="1" id="KW-0677">Repeat</keyword>
<feature type="repeat" description="TPR" evidence="3">
    <location>
        <begin position="141"/>
        <end position="174"/>
    </location>
</feature>
<reference evidence="5" key="1">
    <citation type="submission" date="2022-09" db="EMBL/GenBank/DDBJ databases">
        <title>Actin cytoskeleton and complex cell architecture in an #Asgard archaeon.</title>
        <authorList>
            <person name="Ponce Toledo R.I."/>
            <person name="Schleper C."/>
            <person name="Rodrigues Oliveira T."/>
            <person name="Wollweber F."/>
            <person name="Xu J."/>
            <person name="Rittmann S."/>
            <person name="Klingl A."/>
            <person name="Pilhofer M."/>
        </authorList>
    </citation>
    <scope>NUCLEOTIDE SEQUENCE</scope>
    <source>
        <strain evidence="5">B-35</strain>
    </source>
</reference>
<organism evidence="5 6">
    <name type="scientific">Candidatus Lokiarchaeum ossiferum</name>
    <dbReference type="NCBI Taxonomy" id="2951803"/>
    <lineage>
        <taxon>Archaea</taxon>
        <taxon>Promethearchaeati</taxon>
        <taxon>Promethearchaeota</taxon>
        <taxon>Promethearchaeia</taxon>
        <taxon>Promethearchaeales</taxon>
        <taxon>Promethearchaeaceae</taxon>
        <taxon>Candidatus Lokiarchaeum</taxon>
    </lineage>
</organism>
<dbReference type="InterPro" id="IPR013105">
    <property type="entry name" value="TPR_2"/>
</dbReference>
<dbReference type="Proteomes" id="UP001208689">
    <property type="component" value="Chromosome"/>
</dbReference>
<feature type="transmembrane region" description="Helical" evidence="4">
    <location>
        <begin position="62"/>
        <end position="80"/>
    </location>
</feature>
<gene>
    <name evidence="5" type="ORF">NEF87_003498</name>
</gene>
<feature type="transmembrane region" description="Helical" evidence="4">
    <location>
        <begin position="86"/>
        <end position="103"/>
    </location>
</feature>
<dbReference type="SUPFAM" id="SSF48452">
    <property type="entry name" value="TPR-like"/>
    <property type="match status" value="1"/>
</dbReference>
<evidence type="ECO:0000256" key="2">
    <source>
        <dbReference type="ARBA" id="ARBA00022803"/>
    </source>
</evidence>
<keyword evidence="4" id="KW-1133">Transmembrane helix</keyword>
<dbReference type="SMART" id="SM00028">
    <property type="entry name" value="TPR"/>
    <property type="match status" value="2"/>
</dbReference>
<dbReference type="Gene3D" id="1.25.40.10">
    <property type="entry name" value="Tetratricopeptide repeat domain"/>
    <property type="match status" value="1"/>
</dbReference>
<dbReference type="PROSITE" id="PS50005">
    <property type="entry name" value="TPR"/>
    <property type="match status" value="2"/>
</dbReference>
<feature type="repeat" description="TPR" evidence="3">
    <location>
        <begin position="175"/>
        <end position="208"/>
    </location>
</feature>
<dbReference type="InterPro" id="IPR051685">
    <property type="entry name" value="Ycf3/AcsC/BcsC/TPR_MFPF"/>
</dbReference>
<feature type="transmembrane region" description="Helical" evidence="4">
    <location>
        <begin position="33"/>
        <end position="50"/>
    </location>
</feature>
<evidence type="ECO:0000256" key="1">
    <source>
        <dbReference type="ARBA" id="ARBA00022737"/>
    </source>
</evidence>
<evidence type="ECO:0000256" key="4">
    <source>
        <dbReference type="SAM" id="Phobius"/>
    </source>
</evidence>
<keyword evidence="4" id="KW-0812">Transmembrane</keyword>
<keyword evidence="4" id="KW-0472">Membrane</keyword>
<protein>
    <recommendedName>
        <fullName evidence="7">Tetratricopeptide repeat protein</fullName>
    </recommendedName>
</protein>
<keyword evidence="6" id="KW-1185">Reference proteome</keyword>
<proteinExistence type="predicted"/>
<dbReference type="Pfam" id="PF07719">
    <property type="entry name" value="TPR_2"/>
    <property type="match status" value="1"/>
</dbReference>
<evidence type="ECO:0000313" key="6">
    <source>
        <dbReference type="Proteomes" id="UP001208689"/>
    </source>
</evidence>
<name>A0ABY6HUL3_9ARCH</name>
<accession>A0ABY6HUL3</accession>
<dbReference type="EMBL" id="CP104013">
    <property type="protein sequence ID" value="UYP47213.1"/>
    <property type="molecule type" value="Genomic_DNA"/>
</dbReference>
<sequence length="231" mass="27238">MQRIKIAYPFFLLMIFITEPDSPSETIFSGDNIIYTFIIIITFGLVWYTFKKYREQISRKTQWILSIIFLFTGIVSFIFTISLDSILFSLGAILMCALGMYMAPLKIYKKLLDVDEEEEVVITPKKKKIIAINEEYEETLYQQMDREGHALYKTKKYQYAIDCFVKMLQLDPESVEAWYMLGKINLDRNRIKEARKCFIEAYKLNKEEEKVVTALREVNALVKPPQEKPKE</sequence>
<evidence type="ECO:0000256" key="3">
    <source>
        <dbReference type="PROSITE-ProRule" id="PRU00339"/>
    </source>
</evidence>